<evidence type="ECO:0000313" key="1">
    <source>
        <dbReference type="EMBL" id="WMW66220.1"/>
    </source>
</evidence>
<dbReference type="RefSeq" id="WP_309542126.1">
    <property type="nucleotide sequence ID" value="NZ_CP133659.1"/>
</dbReference>
<evidence type="ECO:0000313" key="2">
    <source>
        <dbReference type="Proteomes" id="UP001180616"/>
    </source>
</evidence>
<evidence type="ECO:0008006" key="3">
    <source>
        <dbReference type="Google" id="ProtNLM"/>
    </source>
</evidence>
<gene>
    <name evidence="1" type="ORF">KPS_000783</name>
</gene>
<keyword evidence="2" id="KW-1185">Reference proteome</keyword>
<protein>
    <recommendedName>
        <fullName evidence="3">PilZ domain-containing protein</fullName>
    </recommendedName>
</protein>
<reference evidence="1" key="1">
    <citation type="submission" date="2023-09" db="EMBL/GenBank/DDBJ databases">
        <authorList>
            <consortium name="CW5 consortium"/>
            <person name="Lu C.-W."/>
        </authorList>
    </citation>
    <scope>NUCLEOTIDE SEQUENCE</scope>
    <source>
        <strain evidence="1">KPS</strain>
    </source>
</reference>
<sequence length="110" mass="12166">MSPFICTTCFNGGEGILGIVRNIGIGGVLVEFQTELGLSEISEGCPCVLTDMMPEGFHALHEVPGRVEWVYRKFVGIALEPALFLDLASVFAFLKRLRISYREMPPAELF</sequence>
<proteinExistence type="predicted"/>
<organism evidence="1 2">
    <name type="scientific">Nitratidesulfovibrio liaohensis</name>
    <dbReference type="NCBI Taxonomy" id="2604158"/>
    <lineage>
        <taxon>Bacteria</taxon>
        <taxon>Pseudomonadati</taxon>
        <taxon>Thermodesulfobacteriota</taxon>
        <taxon>Desulfovibrionia</taxon>
        <taxon>Desulfovibrionales</taxon>
        <taxon>Desulfovibrionaceae</taxon>
        <taxon>Nitratidesulfovibrio</taxon>
    </lineage>
</organism>
<dbReference type="EMBL" id="CP133659">
    <property type="protein sequence ID" value="WMW66220.1"/>
    <property type="molecule type" value="Genomic_DNA"/>
</dbReference>
<dbReference type="Proteomes" id="UP001180616">
    <property type="component" value="Chromosome"/>
</dbReference>
<name>A0ABY9R383_9BACT</name>
<accession>A0ABY9R383</accession>